<dbReference type="EMBL" id="KZ293488">
    <property type="protein sequence ID" value="PBK60357.1"/>
    <property type="molecule type" value="Genomic_DNA"/>
</dbReference>
<keyword evidence="2" id="KW-1185">Reference proteome</keyword>
<name>A0A2H3B6Z2_9AGAR</name>
<dbReference type="AlphaFoldDB" id="A0A2H3B6Z2"/>
<proteinExistence type="predicted"/>
<organism evidence="1 2">
    <name type="scientific">Armillaria solidipes</name>
    <dbReference type="NCBI Taxonomy" id="1076256"/>
    <lineage>
        <taxon>Eukaryota</taxon>
        <taxon>Fungi</taxon>
        <taxon>Dikarya</taxon>
        <taxon>Basidiomycota</taxon>
        <taxon>Agaricomycotina</taxon>
        <taxon>Agaricomycetes</taxon>
        <taxon>Agaricomycetidae</taxon>
        <taxon>Agaricales</taxon>
        <taxon>Marasmiineae</taxon>
        <taxon>Physalacriaceae</taxon>
        <taxon>Armillaria</taxon>
    </lineage>
</organism>
<evidence type="ECO:0000313" key="1">
    <source>
        <dbReference type="EMBL" id="PBK60357.1"/>
    </source>
</evidence>
<dbReference type="Proteomes" id="UP000218334">
    <property type="component" value="Unassembled WGS sequence"/>
</dbReference>
<protein>
    <recommendedName>
        <fullName evidence="3">Reverse transcriptase zinc-binding domain-containing protein</fullName>
    </recommendedName>
</protein>
<gene>
    <name evidence="1" type="ORF">ARMSODRAFT_898125</name>
</gene>
<evidence type="ECO:0000313" key="2">
    <source>
        <dbReference type="Proteomes" id="UP000218334"/>
    </source>
</evidence>
<evidence type="ECO:0008006" key="3">
    <source>
        <dbReference type="Google" id="ProtNLM"/>
    </source>
</evidence>
<feature type="non-terminal residue" evidence="1">
    <location>
        <position position="1"/>
    </location>
</feature>
<reference evidence="2" key="1">
    <citation type="journal article" date="2017" name="Nat. Ecol. Evol.">
        <title>Genome expansion and lineage-specific genetic innovations in the forest pathogenic fungi Armillaria.</title>
        <authorList>
            <person name="Sipos G."/>
            <person name="Prasanna A.N."/>
            <person name="Walter M.C."/>
            <person name="O'Connor E."/>
            <person name="Balint B."/>
            <person name="Krizsan K."/>
            <person name="Kiss B."/>
            <person name="Hess J."/>
            <person name="Varga T."/>
            <person name="Slot J."/>
            <person name="Riley R."/>
            <person name="Boka B."/>
            <person name="Rigling D."/>
            <person name="Barry K."/>
            <person name="Lee J."/>
            <person name="Mihaltcheva S."/>
            <person name="LaButti K."/>
            <person name="Lipzen A."/>
            <person name="Waldron R."/>
            <person name="Moloney N.M."/>
            <person name="Sperisen C."/>
            <person name="Kredics L."/>
            <person name="Vagvoelgyi C."/>
            <person name="Patrignani A."/>
            <person name="Fitzpatrick D."/>
            <person name="Nagy I."/>
            <person name="Doyle S."/>
            <person name="Anderson J.B."/>
            <person name="Grigoriev I.V."/>
            <person name="Gueldener U."/>
            <person name="Muensterkoetter M."/>
            <person name="Nagy L.G."/>
        </authorList>
    </citation>
    <scope>NUCLEOTIDE SEQUENCE [LARGE SCALE GENOMIC DNA]</scope>
    <source>
        <strain evidence="2">28-4</strain>
    </source>
</reference>
<accession>A0A2H3B6Z2</accession>
<sequence length="89" mass="10474">PDISREVWAFLLKSMHEIHTAGDCWEKFQGREHLGECPHCKVTESMEHMTECNIPAQMMRLAQRIWEMKFTKLQWPSIKYGTILSIALI</sequence>